<sequence>MHAVAAGLAALLVAIPGAATAPEQPVSVHLRLDERPHGSRAERERLRDLEYALMERLAGGAGRLVRDEWRDGFCVLHLAGPDARALWAAVEPAVRAARPRTGSYAVLRAGPEGAPEERIPLGAVTPPR</sequence>
<feature type="region of interest" description="Disordered" evidence="1">
    <location>
        <begin position="109"/>
        <end position="128"/>
    </location>
</feature>
<dbReference type="EMBL" id="CP001359">
    <property type="protein sequence ID" value="ACL65778.1"/>
    <property type="molecule type" value="Genomic_DNA"/>
</dbReference>
<keyword evidence="4" id="KW-1185">Reference proteome</keyword>
<evidence type="ECO:0000256" key="1">
    <source>
        <dbReference type="SAM" id="MobiDB-lite"/>
    </source>
</evidence>
<gene>
    <name evidence="3" type="ordered locus">A2cp1_2440</name>
</gene>
<dbReference type="AlphaFoldDB" id="B8JBF1"/>
<name>B8JBF1_ANAD2</name>
<accession>B8JBF1</accession>
<dbReference type="RefSeq" id="WP_012633579.1">
    <property type="nucleotide sequence ID" value="NC_011891.1"/>
</dbReference>
<evidence type="ECO:0000256" key="2">
    <source>
        <dbReference type="SAM" id="SignalP"/>
    </source>
</evidence>
<dbReference type="HOGENOM" id="CLU_1944222_0_0_7"/>
<reference evidence="3" key="1">
    <citation type="submission" date="2009-01" db="EMBL/GenBank/DDBJ databases">
        <title>Complete sequence of Anaeromyxobacter dehalogenans 2CP-1.</title>
        <authorList>
            <consortium name="US DOE Joint Genome Institute"/>
            <person name="Lucas S."/>
            <person name="Copeland A."/>
            <person name="Lapidus A."/>
            <person name="Glavina del Rio T."/>
            <person name="Dalin E."/>
            <person name="Tice H."/>
            <person name="Bruce D."/>
            <person name="Goodwin L."/>
            <person name="Pitluck S."/>
            <person name="Saunders E."/>
            <person name="Brettin T."/>
            <person name="Detter J.C."/>
            <person name="Han C."/>
            <person name="Larimer F."/>
            <person name="Land M."/>
            <person name="Hauser L."/>
            <person name="Kyrpides N."/>
            <person name="Ovchinnikova G."/>
            <person name="Beliaev A.S."/>
            <person name="Richardson P."/>
        </authorList>
    </citation>
    <scope>NUCLEOTIDE SEQUENCE</scope>
    <source>
        <strain evidence="3">2CP-1</strain>
    </source>
</reference>
<keyword evidence="2" id="KW-0732">Signal</keyword>
<dbReference type="Proteomes" id="UP000007089">
    <property type="component" value="Chromosome"/>
</dbReference>
<dbReference type="KEGG" id="acp:A2cp1_2440"/>
<proteinExistence type="predicted"/>
<protein>
    <submittedName>
        <fullName evidence="3">Uncharacterized protein</fullName>
    </submittedName>
</protein>
<organism evidence="3 4">
    <name type="scientific">Anaeromyxobacter dehalogenans (strain ATCC BAA-258 / DSM 21875 / 2CP-1)</name>
    <dbReference type="NCBI Taxonomy" id="455488"/>
    <lineage>
        <taxon>Bacteria</taxon>
        <taxon>Pseudomonadati</taxon>
        <taxon>Myxococcota</taxon>
        <taxon>Myxococcia</taxon>
        <taxon>Myxococcales</taxon>
        <taxon>Cystobacterineae</taxon>
        <taxon>Anaeromyxobacteraceae</taxon>
        <taxon>Anaeromyxobacter</taxon>
    </lineage>
</organism>
<feature type="chain" id="PRO_5002874872" evidence="2">
    <location>
        <begin position="22"/>
        <end position="128"/>
    </location>
</feature>
<evidence type="ECO:0000313" key="3">
    <source>
        <dbReference type="EMBL" id="ACL65778.1"/>
    </source>
</evidence>
<evidence type="ECO:0000313" key="4">
    <source>
        <dbReference type="Proteomes" id="UP000007089"/>
    </source>
</evidence>
<feature type="signal peptide" evidence="2">
    <location>
        <begin position="1"/>
        <end position="21"/>
    </location>
</feature>